<comment type="caution">
    <text evidence="2">The sequence shown here is derived from an EMBL/GenBank/DDBJ whole genome shotgun (WGS) entry which is preliminary data.</text>
</comment>
<evidence type="ECO:0000256" key="1">
    <source>
        <dbReference type="SAM" id="MobiDB-lite"/>
    </source>
</evidence>
<evidence type="ECO:0000313" key="2">
    <source>
        <dbReference type="EMBL" id="KAK9919819.1"/>
    </source>
</evidence>
<name>A0AAW1W7A1_RUBAR</name>
<reference evidence="2 3" key="1">
    <citation type="journal article" date="2023" name="G3 (Bethesda)">
        <title>A chromosome-length genome assembly and annotation of blackberry (Rubus argutus, cv. 'Hillquist').</title>
        <authorList>
            <person name="Bruna T."/>
            <person name="Aryal R."/>
            <person name="Dudchenko O."/>
            <person name="Sargent D.J."/>
            <person name="Mead D."/>
            <person name="Buti M."/>
            <person name="Cavallini A."/>
            <person name="Hytonen T."/>
            <person name="Andres J."/>
            <person name="Pham M."/>
            <person name="Weisz D."/>
            <person name="Mascagni F."/>
            <person name="Usai G."/>
            <person name="Natali L."/>
            <person name="Bassil N."/>
            <person name="Fernandez G.E."/>
            <person name="Lomsadze A."/>
            <person name="Armour M."/>
            <person name="Olukolu B."/>
            <person name="Poorten T."/>
            <person name="Britton C."/>
            <person name="Davik J."/>
            <person name="Ashrafi H."/>
            <person name="Aiden E.L."/>
            <person name="Borodovsky M."/>
            <person name="Worthington M."/>
        </authorList>
    </citation>
    <scope>NUCLEOTIDE SEQUENCE [LARGE SCALE GENOMIC DNA]</scope>
    <source>
        <strain evidence="2">PI 553951</strain>
    </source>
</reference>
<keyword evidence="3" id="KW-1185">Reference proteome</keyword>
<protein>
    <submittedName>
        <fullName evidence="2">Uncharacterized protein</fullName>
    </submittedName>
</protein>
<dbReference type="Proteomes" id="UP001457282">
    <property type="component" value="Unassembled WGS sequence"/>
</dbReference>
<organism evidence="2 3">
    <name type="scientific">Rubus argutus</name>
    <name type="common">Southern blackberry</name>
    <dbReference type="NCBI Taxonomy" id="59490"/>
    <lineage>
        <taxon>Eukaryota</taxon>
        <taxon>Viridiplantae</taxon>
        <taxon>Streptophyta</taxon>
        <taxon>Embryophyta</taxon>
        <taxon>Tracheophyta</taxon>
        <taxon>Spermatophyta</taxon>
        <taxon>Magnoliopsida</taxon>
        <taxon>eudicotyledons</taxon>
        <taxon>Gunneridae</taxon>
        <taxon>Pentapetalae</taxon>
        <taxon>rosids</taxon>
        <taxon>fabids</taxon>
        <taxon>Rosales</taxon>
        <taxon>Rosaceae</taxon>
        <taxon>Rosoideae</taxon>
        <taxon>Rosoideae incertae sedis</taxon>
        <taxon>Rubus</taxon>
    </lineage>
</organism>
<accession>A0AAW1W7A1</accession>
<dbReference type="AlphaFoldDB" id="A0AAW1W7A1"/>
<dbReference type="EMBL" id="JBEDUW010000006">
    <property type="protein sequence ID" value="KAK9919819.1"/>
    <property type="molecule type" value="Genomic_DNA"/>
</dbReference>
<sequence>MAVLHSGSTTQLSLRASSKNQIRTSHEASSPNYSLTWRAEEAAVARADRELRRNGLRIRARLEVVWWS</sequence>
<proteinExistence type="predicted"/>
<feature type="region of interest" description="Disordered" evidence="1">
    <location>
        <begin position="1"/>
        <end position="31"/>
    </location>
</feature>
<gene>
    <name evidence="2" type="ORF">M0R45_028395</name>
</gene>
<evidence type="ECO:0000313" key="3">
    <source>
        <dbReference type="Proteomes" id="UP001457282"/>
    </source>
</evidence>